<evidence type="ECO:0000256" key="1">
    <source>
        <dbReference type="SAM" id="MobiDB-lite"/>
    </source>
</evidence>
<protein>
    <submittedName>
        <fullName evidence="3">Dienelactone hydrolase family protein</fullName>
    </submittedName>
</protein>
<feature type="domain" description="Dienelactone hydrolase" evidence="2">
    <location>
        <begin position="80"/>
        <end position="284"/>
    </location>
</feature>
<name>A0ABZ2F718_METCP</name>
<dbReference type="EMBL" id="CP104311">
    <property type="protein sequence ID" value="WWF02058.1"/>
    <property type="molecule type" value="Genomic_DNA"/>
</dbReference>
<evidence type="ECO:0000313" key="4">
    <source>
        <dbReference type="Proteomes" id="UP001359308"/>
    </source>
</evidence>
<evidence type="ECO:0000259" key="2">
    <source>
        <dbReference type="Pfam" id="PF01738"/>
    </source>
</evidence>
<keyword evidence="4" id="KW-1185">Reference proteome</keyword>
<organism evidence="3 4">
    <name type="scientific">Methylococcus capsulatus</name>
    <dbReference type="NCBI Taxonomy" id="414"/>
    <lineage>
        <taxon>Bacteria</taxon>
        <taxon>Pseudomonadati</taxon>
        <taxon>Pseudomonadota</taxon>
        <taxon>Gammaproteobacteria</taxon>
        <taxon>Methylococcales</taxon>
        <taxon>Methylococcaceae</taxon>
        <taxon>Methylococcus</taxon>
    </lineage>
</organism>
<gene>
    <name evidence="3" type="ORF">N4J17_00065</name>
</gene>
<proteinExistence type="predicted"/>
<evidence type="ECO:0000313" key="3">
    <source>
        <dbReference type="EMBL" id="WWF02058.1"/>
    </source>
</evidence>
<feature type="region of interest" description="Disordered" evidence="1">
    <location>
        <begin position="293"/>
        <end position="323"/>
    </location>
</feature>
<dbReference type="SUPFAM" id="SSF53474">
    <property type="entry name" value="alpha/beta-Hydrolases"/>
    <property type="match status" value="1"/>
</dbReference>
<dbReference type="RefSeq" id="WP_338457618.1">
    <property type="nucleotide sequence ID" value="NZ_CP104311.1"/>
</dbReference>
<dbReference type="Proteomes" id="UP001359308">
    <property type="component" value="Chromosome"/>
</dbReference>
<dbReference type="PANTHER" id="PTHR46623">
    <property type="entry name" value="CARBOXYMETHYLENEBUTENOLIDASE-RELATED"/>
    <property type="match status" value="1"/>
</dbReference>
<keyword evidence="3" id="KW-0378">Hydrolase</keyword>
<accession>A0ABZ2F718</accession>
<dbReference type="GO" id="GO:0016787">
    <property type="term" value="F:hydrolase activity"/>
    <property type="evidence" value="ECO:0007669"/>
    <property type="project" value="UniProtKB-KW"/>
</dbReference>
<reference evidence="3 4" key="1">
    <citation type="submission" date="2022-09" db="EMBL/GenBank/DDBJ databases">
        <authorList>
            <person name="Giprobiosintez L."/>
        </authorList>
    </citation>
    <scope>NUCLEOTIDE SEQUENCE [LARGE SCALE GENOMIC DNA]</scope>
    <source>
        <strain evidence="4">VKPM-B-12549 (GBS-15)</strain>
    </source>
</reference>
<dbReference type="InterPro" id="IPR051049">
    <property type="entry name" value="Dienelactone_hydrolase-like"/>
</dbReference>
<dbReference type="PANTHER" id="PTHR46623:SF6">
    <property type="entry name" value="ALPHA_BETA-HYDROLASES SUPERFAMILY PROTEIN"/>
    <property type="match status" value="1"/>
</dbReference>
<dbReference type="Pfam" id="PF01738">
    <property type="entry name" value="DLH"/>
    <property type="match status" value="1"/>
</dbReference>
<dbReference type="InterPro" id="IPR002925">
    <property type="entry name" value="Dienelactn_hydro"/>
</dbReference>
<sequence length="323" mass="34911">MVFCVGSGPSGRGLATLDDHNNLEVLESSKRRQVLSTIPTTTGIEHAKLAAKPSQAWHSADRTPGESTMIEMTAADGHVFSAYRAVPAGNVKGVVVVLQEIFGVTGQIRKVADTFAKEGFIAVAPRLFDRVQKGIELGYDEASVIQGLDLVKQVGFDHAMADIETTVRSMSSEGRVGIVGYDWGAYLAYSAANHVPGLSTVVGYYGCGIVNDLSQRRKVPTLLHFGANDPYIPRSQLVIFRASRPDLRIYEYPAGHHFACDDRDTYDAASAEKAWTMTLTHLTHRLEGPPAVTLKNQGAYSSSGGKEKKKKAAAVSDDMEPPM</sequence>
<dbReference type="Gene3D" id="3.40.50.1820">
    <property type="entry name" value="alpha/beta hydrolase"/>
    <property type="match status" value="1"/>
</dbReference>
<dbReference type="InterPro" id="IPR029058">
    <property type="entry name" value="AB_hydrolase_fold"/>
</dbReference>